<dbReference type="Proteomes" id="UP000078113">
    <property type="component" value="Unassembled WGS sequence"/>
</dbReference>
<protein>
    <submittedName>
        <fullName evidence="1">Uncharacterized protein</fullName>
    </submittedName>
</protein>
<reference evidence="1" key="1">
    <citation type="submission" date="2016-04" db="EMBL/GenBank/DDBJ databases">
        <authorList>
            <person name="Nguyen H.D."/>
            <person name="Samba Siva P."/>
            <person name="Cullis J."/>
            <person name="Levesque C.A."/>
            <person name="Hambleton S."/>
        </authorList>
    </citation>
    <scope>NUCLEOTIDE SEQUENCE</scope>
    <source>
        <strain evidence="1">DAOMC 236422</strain>
    </source>
</reference>
<dbReference type="EMBL" id="LWDG02000549">
    <property type="protein sequence ID" value="KAE8264305.1"/>
    <property type="molecule type" value="Genomic_DNA"/>
</dbReference>
<comment type="caution">
    <text evidence="1">The sequence shown here is derived from an EMBL/GenBank/DDBJ whole genome shotgun (WGS) entry which is preliminary data.</text>
</comment>
<reference evidence="1" key="2">
    <citation type="journal article" date="2019" name="IMA Fungus">
        <title>Genome sequencing and comparison of five Tilletia species to identify candidate genes for the detection of regulated species infecting wheat.</title>
        <authorList>
            <person name="Nguyen H.D.T."/>
            <person name="Sultana T."/>
            <person name="Kesanakurti P."/>
            <person name="Hambleton S."/>
        </authorList>
    </citation>
    <scope>NUCLEOTIDE SEQUENCE</scope>
    <source>
        <strain evidence="1">DAOMC 236422</strain>
    </source>
</reference>
<accession>A0A8X7T237</accession>
<evidence type="ECO:0000313" key="2">
    <source>
        <dbReference type="Proteomes" id="UP000078113"/>
    </source>
</evidence>
<evidence type="ECO:0000313" key="1">
    <source>
        <dbReference type="EMBL" id="KAE8264305.1"/>
    </source>
</evidence>
<organism evidence="1 2">
    <name type="scientific">Tilletia walkeri</name>
    <dbReference type="NCBI Taxonomy" id="117179"/>
    <lineage>
        <taxon>Eukaryota</taxon>
        <taxon>Fungi</taxon>
        <taxon>Dikarya</taxon>
        <taxon>Basidiomycota</taxon>
        <taxon>Ustilaginomycotina</taxon>
        <taxon>Exobasidiomycetes</taxon>
        <taxon>Tilletiales</taxon>
        <taxon>Tilletiaceae</taxon>
        <taxon>Tilletia</taxon>
    </lineage>
</organism>
<name>A0A8X7T237_9BASI</name>
<dbReference type="AlphaFoldDB" id="A0A8X7T237"/>
<proteinExistence type="predicted"/>
<keyword evidence="2" id="KW-1185">Reference proteome</keyword>
<sequence>MLNATHAGVDLTDEADTPFRFEATDSATWTKETIGLHSRSFALIKAWEEAMKQPFHRISSKSAESTTVVYPPEFYGPRDASSIIPRNRRRIRTAAPEPNESDWIVGVWLQEQLGPQGGQLFLCKTDEEEHWAPKLLASFNKIVPMVRSNFRKFLLRPEYINYPWRQDWQALLDAGGQTESTEKLTSAFSALRGFSLHRDRSE</sequence>
<gene>
    <name evidence="1" type="ORF">A4X09_0g7000</name>
</gene>